<proteinExistence type="predicted"/>
<evidence type="ECO:0000313" key="2">
    <source>
        <dbReference type="EMBL" id="EAY12362.1"/>
    </source>
</evidence>
<dbReference type="Proteomes" id="UP000001542">
    <property type="component" value="Unassembled WGS sequence"/>
</dbReference>
<reference evidence="2" key="2">
    <citation type="journal article" date="2007" name="Science">
        <title>Draft genome sequence of the sexually transmitted pathogen Trichomonas vaginalis.</title>
        <authorList>
            <person name="Carlton J.M."/>
            <person name="Hirt R.P."/>
            <person name="Silva J.C."/>
            <person name="Delcher A.L."/>
            <person name="Schatz M."/>
            <person name="Zhao Q."/>
            <person name="Wortman J.R."/>
            <person name="Bidwell S.L."/>
            <person name="Alsmark U.C.M."/>
            <person name="Besteiro S."/>
            <person name="Sicheritz-Ponten T."/>
            <person name="Noel C.J."/>
            <person name="Dacks J.B."/>
            <person name="Foster P.G."/>
            <person name="Simillion C."/>
            <person name="Van de Peer Y."/>
            <person name="Miranda-Saavedra D."/>
            <person name="Barton G.J."/>
            <person name="Westrop G.D."/>
            <person name="Mueller S."/>
            <person name="Dessi D."/>
            <person name="Fiori P.L."/>
            <person name="Ren Q."/>
            <person name="Paulsen I."/>
            <person name="Zhang H."/>
            <person name="Bastida-Corcuera F.D."/>
            <person name="Simoes-Barbosa A."/>
            <person name="Brown M.T."/>
            <person name="Hayes R.D."/>
            <person name="Mukherjee M."/>
            <person name="Okumura C.Y."/>
            <person name="Schneider R."/>
            <person name="Smith A.J."/>
            <person name="Vanacova S."/>
            <person name="Villalvazo M."/>
            <person name="Haas B.J."/>
            <person name="Pertea M."/>
            <person name="Feldblyum T.V."/>
            <person name="Utterback T.R."/>
            <person name="Shu C.L."/>
            <person name="Osoegawa K."/>
            <person name="de Jong P.J."/>
            <person name="Hrdy I."/>
            <person name="Horvathova L."/>
            <person name="Zubacova Z."/>
            <person name="Dolezal P."/>
            <person name="Malik S.B."/>
            <person name="Logsdon J.M. Jr."/>
            <person name="Henze K."/>
            <person name="Gupta A."/>
            <person name="Wang C.C."/>
            <person name="Dunne R.L."/>
            <person name="Upcroft J.A."/>
            <person name="Upcroft P."/>
            <person name="White O."/>
            <person name="Salzberg S.L."/>
            <person name="Tang P."/>
            <person name="Chiu C.-H."/>
            <person name="Lee Y.-S."/>
            <person name="Embley T.M."/>
            <person name="Coombs G.H."/>
            <person name="Mottram J.C."/>
            <person name="Tachezy J."/>
            <person name="Fraser-Liggett C.M."/>
            <person name="Johnson P.J."/>
        </authorList>
    </citation>
    <scope>NUCLEOTIDE SEQUENCE [LARGE SCALE GENOMIC DNA]</scope>
    <source>
        <strain evidence="2">G3</strain>
    </source>
</reference>
<sequence>MFISLCYYQLNFGRGTIPNDAFDIRDTENKYRTVFAIPPRNSTNQTQIYFVSLSRSYYYQLDMLYLQEITTERWNVSVSIPINSTDNLEYLLFEISSGQIVQCISGFYSSPLIKQSVNYEINRAPINYVLIPHYDTTYHIITNDDTNSIIYDAYTDSPKNLKKEDAIFVSGENYTIITITNNTRSIHFTIESMELHNNKLRESNLITALEPNTEEHFYYLFDALKWGLIREIKLNQDIIPRNADTCVIFLQSHYMDGQITAESCNGKPINLHECVIPECAIKLNSTRYPSIKIKNFSLINGQKPRMILSGLKKQEITIPKSNLLFKFFLLRWLDYNEQQDILYNYAQRTTFENNIDIESPYYFIKDTTKDGKLQYYPQDFITKDPFVVDVWENSDYKFVATIPTFPIAKVIFPLILGILIVGYSLFALISYYGKFSS</sequence>
<keyword evidence="1" id="KW-0812">Transmembrane</keyword>
<dbReference type="VEuPathDB" id="TrichDB:TVAGG3_0862530"/>
<protein>
    <submittedName>
        <fullName evidence="2">Uncharacterized protein</fullName>
    </submittedName>
</protein>
<dbReference type="InParanoid" id="A2E4Q2"/>
<keyword evidence="3" id="KW-1185">Reference proteome</keyword>
<evidence type="ECO:0000313" key="3">
    <source>
        <dbReference type="Proteomes" id="UP000001542"/>
    </source>
</evidence>
<dbReference type="KEGG" id="tva:4770324"/>
<dbReference type="SMR" id="A2E4Q2"/>
<reference evidence="2" key="1">
    <citation type="submission" date="2006-10" db="EMBL/GenBank/DDBJ databases">
        <authorList>
            <person name="Amadeo P."/>
            <person name="Zhao Q."/>
            <person name="Wortman J."/>
            <person name="Fraser-Liggett C."/>
            <person name="Carlton J."/>
        </authorList>
    </citation>
    <scope>NUCLEOTIDE SEQUENCE</scope>
    <source>
        <strain evidence="2">G3</strain>
    </source>
</reference>
<name>A2E4Q2_TRIV3</name>
<dbReference type="AlphaFoldDB" id="A2E4Q2"/>
<gene>
    <name evidence="2" type="ORF">TVAG_245940</name>
</gene>
<organism evidence="2 3">
    <name type="scientific">Trichomonas vaginalis (strain ATCC PRA-98 / G3)</name>
    <dbReference type="NCBI Taxonomy" id="412133"/>
    <lineage>
        <taxon>Eukaryota</taxon>
        <taxon>Metamonada</taxon>
        <taxon>Parabasalia</taxon>
        <taxon>Trichomonadida</taxon>
        <taxon>Trichomonadidae</taxon>
        <taxon>Trichomonas</taxon>
    </lineage>
</organism>
<dbReference type="EMBL" id="DS113303">
    <property type="protein sequence ID" value="EAY12362.1"/>
    <property type="molecule type" value="Genomic_DNA"/>
</dbReference>
<keyword evidence="1" id="KW-0472">Membrane</keyword>
<dbReference type="RefSeq" id="XP_001324585.1">
    <property type="nucleotide sequence ID" value="XM_001324550.1"/>
</dbReference>
<feature type="transmembrane region" description="Helical" evidence="1">
    <location>
        <begin position="410"/>
        <end position="432"/>
    </location>
</feature>
<accession>A2E4Q2</accession>
<dbReference type="VEuPathDB" id="TrichDB:TVAG_245940"/>
<evidence type="ECO:0000256" key="1">
    <source>
        <dbReference type="SAM" id="Phobius"/>
    </source>
</evidence>
<keyword evidence="1" id="KW-1133">Transmembrane helix</keyword>